<evidence type="ECO:0000256" key="1">
    <source>
        <dbReference type="SAM" id="Phobius"/>
    </source>
</evidence>
<dbReference type="PATRIC" id="fig|1365253.3.peg.1012"/>
<dbReference type="Proteomes" id="UP000076587">
    <property type="component" value="Unassembled WGS sequence"/>
</dbReference>
<dbReference type="EMBL" id="AUXT01000057">
    <property type="protein sequence ID" value="KZN55020.1"/>
    <property type="molecule type" value="Genomic_DNA"/>
</dbReference>
<comment type="caution">
    <text evidence="2">The sequence shown here is derived from an EMBL/GenBank/DDBJ whole genome shotgun (WGS) entry which is preliminary data.</text>
</comment>
<proteinExistence type="predicted"/>
<gene>
    <name evidence="2" type="ORF">N482_05540</name>
</gene>
<accession>A0A167GFW5</accession>
<sequence length="91" mass="10573">MADFIDVVFFPLGTLFLGGYVGYQFRILTDRRKEFNEALIPLRDALVKTEAISETMIANIEVKLGKRAKVIKNTYEHEFLPKMSHTNFIKY</sequence>
<keyword evidence="1" id="KW-0472">Membrane</keyword>
<dbReference type="RefSeq" id="WP_063375953.1">
    <property type="nucleotide sequence ID" value="NZ_AUXT01000057.1"/>
</dbReference>
<keyword evidence="1" id="KW-0812">Transmembrane</keyword>
<organism evidence="2 3">
    <name type="scientific">Pseudoalteromonas luteoviolacea NCIMB 1942</name>
    <dbReference type="NCBI Taxonomy" id="1365253"/>
    <lineage>
        <taxon>Bacteria</taxon>
        <taxon>Pseudomonadati</taxon>
        <taxon>Pseudomonadota</taxon>
        <taxon>Gammaproteobacteria</taxon>
        <taxon>Alteromonadales</taxon>
        <taxon>Pseudoalteromonadaceae</taxon>
        <taxon>Pseudoalteromonas</taxon>
    </lineage>
</organism>
<reference evidence="2 3" key="1">
    <citation type="submission" date="2013-07" db="EMBL/GenBank/DDBJ databases">
        <title>Comparative Genomic and Metabolomic Analysis of Twelve Strains of Pseudoalteromonas luteoviolacea.</title>
        <authorList>
            <person name="Vynne N.G."/>
            <person name="Mansson M."/>
            <person name="Gram L."/>
        </authorList>
    </citation>
    <scope>NUCLEOTIDE SEQUENCE [LARGE SCALE GENOMIC DNA]</scope>
    <source>
        <strain evidence="2 3">NCIMB 1942</strain>
    </source>
</reference>
<keyword evidence="1" id="KW-1133">Transmembrane helix</keyword>
<dbReference type="AlphaFoldDB" id="A0A167GFW5"/>
<protein>
    <submittedName>
        <fullName evidence="2">Uncharacterized protein</fullName>
    </submittedName>
</protein>
<evidence type="ECO:0000313" key="2">
    <source>
        <dbReference type="EMBL" id="KZN55020.1"/>
    </source>
</evidence>
<name>A0A167GFW5_9GAMM</name>
<evidence type="ECO:0000313" key="3">
    <source>
        <dbReference type="Proteomes" id="UP000076587"/>
    </source>
</evidence>
<feature type="transmembrane region" description="Helical" evidence="1">
    <location>
        <begin position="6"/>
        <end position="23"/>
    </location>
</feature>